<feature type="region of interest" description="Disordered" evidence="2">
    <location>
        <begin position="4684"/>
        <end position="4710"/>
    </location>
</feature>
<feature type="region of interest" description="Disordered" evidence="2">
    <location>
        <begin position="287"/>
        <end position="315"/>
    </location>
</feature>
<feature type="region of interest" description="Disordered" evidence="2">
    <location>
        <begin position="1201"/>
        <end position="1251"/>
    </location>
</feature>
<dbReference type="Pfam" id="PF12624">
    <property type="entry name" value="VPS13_N"/>
    <property type="match status" value="1"/>
</dbReference>
<comment type="caution">
    <text evidence="4">The sequence shown here is derived from an EMBL/GenBank/DDBJ whole genome shotgun (WGS) entry which is preliminary data.</text>
</comment>
<accession>A0A8B6H463</accession>
<evidence type="ECO:0000259" key="3">
    <source>
        <dbReference type="Pfam" id="PF12624"/>
    </source>
</evidence>
<keyword evidence="1" id="KW-0813">Transport</keyword>
<dbReference type="PANTHER" id="PTHR12517:SF0">
    <property type="entry name" value="INTERMEMBRANE LIPID TRANSFER PROTEIN VPS13B"/>
    <property type="match status" value="1"/>
</dbReference>
<proteinExistence type="predicted"/>
<gene>
    <name evidence="4" type="ORF">MGAL_10B078718</name>
</gene>
<organism evidence="4 5">
    <name type="scientific">Mytilus galloprovincialis</name>
    <name type="common">Mediterranean mussel</name>
    <dbReference type="NCBI Taxonomy" id="29158"/>
    <lineage>
        <taxon>Eukaryota</taxon>
        <taxon>Metazoa</taxon>
        <taxon>Spiralia</taxon>
        <taxon>Lophotrochozoa</taxon>
        <taxon>Mollusca</taxon>
        <taxon>Bivalvia</taxon>
        <taxon>Autobranchia</taxon>
        <taxon>Pteriomorphia</taxon>
        <taxon>Mytilida</taxon>
        <taxon>Mytiloidea</taxon>
        <taxon>Mytilidae</taxon>
        <taxon>Mytilinae</taxon>
        <taxon>Mytilus</taxon>
    </lineage>
</organism>
<evidence type="ECO:0000256" key="2">
    <source>
        <dbReference type="SAM" id="MobiDB-lite"/>
    </source>
</evidence>
<evidence type="ECO:0000313" key="5">
    <source>
        <dbReference type="Proteomes" id="UP000596742"/>
    </source>
</evidence>
<dbReference type="Proteomes" id="UP000596742">
    <property type="component" value="Unassembled WGS sequence"/>
</dbReference>
<feature type="domain" description="Chorein N-terminal" evidence="3">
    <location>
        <begin position="4"/>
        <end position="266"/>
    </location>
</feature>
<feature type="compositionally biased region" description="Polar residues" evidence="2">
    <location>
        <begin position="1223"/>
        <end position="1245"/>
    </location>
</feature>
<feature type="compositionally biased region" description="Basic and acidic residues" evidence="2">
    <location>
        <begin position="4430"/>
        <end position="4451"/>
    </location>
</feature>
<feature type="compositionally biased region" description="Basic residues" evidence="2">
    <location>
        <begin position="112"/>
        <end position="121"/>
    </location>
</feature>
<dbReference type="PANTHER" id="PTHR12517">
    <property type="entry name" value="VACUOLAR PROTEIN SORTING-ASSOCIATED PROTEIN 13B"/>
    <property type="match status" value="1"/>
</dbReference>
<dbReference type="OrthoDB" id="445152at2759"/>
<feature type="compositionally biased region" description="Polar residues" evidence="2">
    <location>
        <begin position="1201"/>
        <end position="1210"/>
    </location>
</feature>
<feature type="region of interest" description="Disordered" evidence="2">
    <location>
        <begin position="977"/>
        <end position="1003"/>
    </location>
</feature>
<evidence type="ECO:0000256" key="1">
    <source>
        <dbReference type="ARBA" id="ARBA00022448"/>
    </source>
</evidence>
<feature type="compositionally biased region" description="Acidic residues" evidence="2">
    <location>
        <begin position="298"/>
        <end position="312"/>
    </location>
</feature>
<feature type="region of interest" description="Disordered" evidence="2">
    <location>
        <begin position="2850"/>
        <end position="2876"/>
    </location>
</feature>
<dbReference type="EMBL" id="UYJE01009443">
    <property type="protein sequence ID" value="VDI73554.1"/>
    <property type="molecule type" value="Genomic_DNA"/>
</dbReference>
<name>A0A8B6H463_MYTGA</name>
<evidence type="ECO:0000313" key="4">
    <source>
        <dbReference type="EMBL" id="VDI73554.1"/>
    </source>
</evidence>
<dbReference type="InterPro" id="IPR039782">
    <property type="entry name" value="VPS13B"/>
</dbReference>
<dbReference type="InterPro" id="IPR026854">
    <property type="entry name" value="VPS13_N"/>
</dbReference>
<keyword evidence="5" id="KW-1185">Reference proteome</keyword>
<reference evidence="4" key="1">
    <citation type="submission" date="2018-11" db="EMBL/GenBank/DDBJ databases">
        <authorList>
            <person name="Alioto T."/>
            <person name="Alioto T."/>
        </authorList>
    </citation>
    <scope>NUCLEOTIDE SEQUENCE</scope>
</reference>
<feature type="compositionally biased region" description="Basic and acidic residues" evidence="2">
    <location>
        <begin position="2851"/>
        <end position="2865"/>
    </location>
</feature>
<sequence>MFKLESYISPLLMGYVDKYVKLRPEDFQLSLWGGDVVLNNLDLRLDVIEKAIHLPIVFKSGHIHELRIHVPWTKLGSEPVVITINTIECILKLRESPYEGSSKGPKSDLRRSKSRPSLKPRKPGEEDLPPGYLQSLMNKIANNVSIIINNLIVKFVEDDIVLSLNIKSAEVYSADEKWDRDFIELSPPELVLRKSINLCDLTVCLDKCDQSGKIEHYQDPLIYRCSVTGRLYAKYDSVNAKRASVTKFDLFCEHLDVSLTDTQLPMFERLIELCMALYYGTLDPAKKDEGHDSTSTVYEEDSTITMEDESDTSSELGQQGWSQWMWSYVPQILPENEEEGETDETTARKKPQPPTLSIGMYGHKISVMFKLTEKLREKVHYGPQKIAFRPFVLIEGEGIAVDILLKGLAFFDAQVGITHLKMLCQGQCICGIKDDADTKSSVMVQGGNSLQDKTEANYYSNSLFDKSSPANQNEPLQLALDSETHAEIYTEQYSQVKFGAFFFDYLYVMADTEDKTQVRQNYTSTLSDLYKSAIPIFISQLYRKTSLIRFIIGPCQINASSSSVHRFRKILAWAYNYNYEPYYKGKPENVNESRPHPTEEQIKILEEFIPTKTFHISLLQPVLNVYYAEHPSCDIAKKSYKTVHHQKGSKTTEHETVDILPCVHLTSARLEYQVTSSMYPRKLVQLISKMAAPSSNLLHHCHAHTQIKLFDFSAGLVTKDTKGDKSHVVTVIPPCSGALYTRKLQLTMYWTNSHLPKVEKMYELPEISINLNKANLLLILEIYQSWTQNSPRSSDINTNSLMEDVFTIDDDQAVLPLLEVNVNGFEMKQCITSLVTAYTGTLSSVQVILYDIQAGSIIPVVCCPANTNKLISTEYFRNPSPLTEDKNDFLTFTVQLPHEKTVSDVPSLLLLNTEGVICAIDPSLSDWFEYRPKKKETTTEHKKEPVQVDQAIAQAAFPLQHMSQASSTGSVALDTTSFTKTKTHSRNRSTSQKPTNKKTDTKVKDQWGEKLAAMFPLLRMLQVHIEVKSCAIFIHQSPLHLTEPSVDISQNLMSAVTSNTLPPTLVVCLPQIHITSSGMKSMSCIQEIPVNSMEGSLVGEKLPWRMVLNHFCVHTILSKQTVVPIIKPTTVSCTIGVTTKYNPPTSDNISSLGLCLHTDMHAVVMAISKSQIVLCSSLLNQLTGLFGMVMSLIKSLHKSEQTVTPTTDQPDLSEIALPEPTPLGQSRDYTGMTETETSDVTSREPTPNLDLEKSPDKVKLSLWLQWTLPKLELRFYSEAITKESSRVTLTFDDLTLSLDVEQVYTKAKVKCGSCNAHIYNKSKTSNQWSEGSYLGILMTCQKEIPHDIHIISNKMWSADQHTLSNFPSREATTRDVTHSFLNFTFTRALCKNVAKKMRKLNDDLADMGNIGDGSESHDLYFHKYICEVCLTIEPFDLIFQAPAVNTIMDCFNLSQGKSSKSIKGKKSEYVLKSNTPKPSLPILTASNLPLIYINMSSVRLLIPKVQSSNKQEADSSLSGPDLLDQDILMACFQSVSVVPQADNPLPRHPTDKELYHRALHANLTHQPGSAIENRQYQIDVKGISMSTGSWEDFVDRVKHDGRLVNQPAVQIPALEWNTADKHFRKPKEDIELLPLVTGVDVKIVAAPAIVYQTPGVTDCSISKILVCGHALEMNFTNDLDIYVSTNQVKLMSEITIQTMAKLRETREDDLIEETVDRVDLSGSGSEIVVADSGIESDVSTITARKVKDRNPDVVMTPHDLDMRSKVITPLDILLTASRISVITYTHKHNKDQRHKVKLAETPDLTRSPSGKHTFIKLDVPDLEDTTQLSVDPFLYVYISQPHTVLSCHQSQQKFEMSCYDVLVKGSSLQSAHLGKKCQQKFEMSCYDVLVKGSSLQSAHLGKKSQQKFEMSCYDVLVKGSSLQSAHLGKKCQQKFEMSCYDVLVKGSSLQSAHLGKKCQQKFEMSCYDVLVKGSSLQSAHLGKKSQQKFEMSCYDVLVKGSSLQSAHLGKKCQQKFEMSCYDVLVKGSSLQSAHLGKKCQQKFEMSCYDVLVKGSSLQSAHLGSSLQSAHLGKKSQQKFEMSCYDVLVKGSSLQSAHLGKKSQQKFEMSCYDVLVKGSSLQSAHLGKKSQQKFEMSCYDVLVKGSSLQSAHLGKKSQQKFEMSCYDVLVKGSSLQSAHLGKKCQQKFEMSCYDVLVKGSSLQSAHLGKKCQQKFEMSCYDVLVKGRLLQSAHLGKKSQQKFEMSCYDVLVKGSSLQSAHLGKKCQQKFEMSCYDVLVKGSSLQSAHLGKKCQQKFEMSCYDVLVKGSSLQSAHLGKKSQQKFEMSCYDVLVKGSSLQSAHLGKKCQQKFEMSCYDVLVKGSSLQSAHLGKKCQQKFEMSCYDVLVKGSSLQSAHLGKKSQQKFEMSCYDVLVKGSSLQSAHLGKKSQQKFEMSCYDVLVKGSSLQSAHLGKKSQQKFEMSCYDVLVKGSSLQSAHLGKKSQQKFEMSCYDVLVKGSSLQSAHLGKKSQQKFEMSCYDVLVKGSSFPSAHLAHLVGSFSSFRVVFTSAHLGSSLQSAHLGKKSQQKFEMSCYDVLVKGSSLQSAHLGKKSQQKFEMSCYDVLVKGSSFPSAHLDMKTIPETTDFNVYWFETRPGKPHPKTGIPPSLYTLKIEDFLIGPAIIHLRLDRPLKVNFSLDKIDHVKHFISEIVPQTKTSERPPRTEKTTTEQAPDPFQAILSKVSKFDLYTDQVVVAMETGDKNHGITGSLDWLSLETNFNHNKIGKTMEVYINMHLKNATVKTSFEKLSRTLIQPFGITIETDIQLYSDIDEDVTTPRSVVTLTTGLLSVLIGQEHIMCFDKILKELAALVPKKSKGEKPDTGETESKKTGTRSFTTDQTQDDLRQGQFNYVIDQDEISSKCDPGEIIFCNRDKDGNSHMTWCYHQPRVVSLVKFTPIPFNVPVKQMTEEYDEEQLMTEEYDEEQLMTEEYDEETASHDRGMTEEYDEEQLMTEEYDEEQLIPCCLQYYDPATHNFVNYIDFELSENEETSLLFPEIKADNARDITVSYLWRVVVYQGFIENSQHRAMRGAFFILPISLAAATRVDSCYMSVLLPFTQVCLSCPVIEVRLQNHPQHLGQDVPGKLKPFIFDDTSIVDEEFAVVTMKNLMITGHQLVGDLARICTQVSSNVGLSVVEMKHLTVHPVIPLTDVYCDVNFLQHLKPPALESNFNVGPLSLSVGQGTVHTIHCAVNSFSQITKPSEDRMVYSQYVICNDTSHTVRFGQVGTEENILLHSRQMNCYSWRSQKTKQELHMCLDGKIWKWCEAFDLDTIGTVVRVVKTIDRRYTVLIQIKQISNSQKQIIIKGQFSLANRLSCDLDIEMHSPSLESGKVADVLPGATTSHTYFLELDDNIMMKVRRKGKTLSWSKDILISKDKVPSSQMIYIPCVQESYIHVWCHVYEQITKGASRLLVMFCPLYVLRSHLPCSLFVSMAIPNLGKKKEVEMAGKGRSLQLELLGDAKYDLSFKLRSDTDKVDPALTLTPELVNQVERKETKKCDFDKMLAVMNDQWSDKWPYTGYSISDESQLQKQPASELSDLDLSLPSIDLSLTLTEFWPGCSTVLIDVCPWCLLTNHSTLDLVFIDSSKETWPLPQGKTFSPPKLQSSFSIGIVINGNLHQGGEICISEEAVADQRYRQDLGKTLYKDGYAQTQILVTSHQNMHVYFLTLQSKMVNGMRIVNVRETYCISNHTSIDLLLSHHSLQPCPQKFSVKCSDDNIRYLQSKSTETTPLPSWAGYTMEDTSNIDICFVNYVMIRQQITNQNTASSDRSSTNDDWSFPVRLVANENPGRVTVSIPVQTETVMSLPLCIVGQTRNGVSYFIVKEDNSPSCLLYNFTTVPIVYGYQNISISRAGLYNFTTVPIVYGYQNISISRVGYTTQEEAELTDILPTIPPNQHVFYTPSSTNRQFLLSIGDSGLPKIHVGVQQALETDESNTESKHSSDQDSGVSWSDPLDVNEEMERFISIPNNMNLKIKVIKVSMVTHVVINAANKAEVSAKEIRNKIGKVTTMESHPSSEDTNVSIREYDVCVPKQDVFIHSKYDVCVPKQDVFIHSNSITRNLELYISLHFHHLCLILQDETSSNNEITEVIRVSCDHLFLAHYPLIEGFDDDSPSHDCYSISAENLQVDNQLYTTKGLYDFPVIFARQELKSKDKDFLVEFHSMNLSEKLAVIKSRSFAHIQVVMETDCLSHSLVKSVEIAMEPVIGNVDDRFVYRMLEEVEKLLPTSLQDNKKGLKEITRLPQALKVMSHGLSSPIRIEHLVIHPCSLLISVHASLKVFIASDKTPLSFGKFEKKNVNSTAHQLTRVLAMHYASGALFRAGIVVGSLEILGNPTGLVRSIGSGVADLVRLPYGGLTQGPGAFVSGVSSGMSSFVRNISSGMLTSVTNFASSVSRNMERLSMDDTHRERQEERRRQHPEGLTSGLKNGLTGFGMSLLGAVAGLADQPLQNLMSRSESEGQRSAATELVSGVGKGLVGVFTKPIGGAAEFFSQTGQGLLYGTGLSGNIIKPCYPSEDLVVSDMCNSRLKYVRKLLQCLPKCQLQSSLLANYLDVMDTEVKVELLLTNELMIMISIDDDSQQQAFSLVELEVKVEPDNPQLITFVWRDSFHQDVPQTEKENKDRVAAFIDGTSEFVRPDISLKLNLNPANEISDFPQVSPSESMESGEDSRPISPSLSNTCRPSLAPEYHFLVDPYSKDVFIAIFNATKLKLSGKGFIL</sequence>
<protein>
    <submittedName>
        <fullName evidence="4">Vacuolar protein sorting-associated protein 13B</fullName>
    </submittedName>
</protein>
<feature type="region of interest" description="Disordered" evidence="2">
    <location>
        <begin position="98"/>
        <end position="129"/>
    </location>
</feature>
<feature type="region of interest" description="Disordered" evidence="2">
    <location>
        <begin position="4430"/>
        <end position="4459"/>
    </location>
</feature>
<feature type="region of interest" description="Disordered" evidence="2">
    <location>
        <begin position="2688"/>
        <end position="2707"/>
    </location>
</feature>
<feature type="region of interest" description="Disordered" evidence="2">
    <location>
        <begin position="3963"/>
        <end position="3986"/>
    </location>
</feature>
<feature type="compositionally biased region" description="Basic and acidic residues" evidence="2">
    <location>
        <begin position="2693"/>
        <end position="2704"/>
    </location>
</feature>